<keyword evidence="2" id="KW-1185">Reference proteome</keyword>
<name>A0ABD1Y2I9_9MARC</name>
<sequence length="369" mass="41586">MTPQKRAKVTRKCRLGLSIVLRDKFQRTVSAALKQVPWSECREERSLQLSRLLSDVAKQTFGNQRAFLRDRKKQLTDEIVKDPKKFWKRVNFKPVQQPDPGALIEMVRSLYFAPHAFSMPPASFRGTLFSELLVQEHLSKMASVSKALHLTSARNWEAFLGGCKIQVERRLKKMSGGEAKDFEGLSVDCCSVGDQLSYLNLPLSLMRLSPEACLRTGLIGEPFPILSLALGSHKPVTFEFKGRQLELAKSYQYLGIDFALGWLLFRTSVQTVVLYGMEIWGPATSASDWYRIEAVLKAFLRSELVVKVQTPFAIMLAEIGAVSLEAVALFFARKYVLRIKFSPSKVGGGKVAEIRVAPWNLQCIYLCSQ</sequence>
<dbReference type="EMBL" id="JBHFFA010000006">
    <property type="protein sequence ID" value="KAL2620963.1"/>
    <property type="molecule type" value="Genomic_DNA"/>
</dbReference>
<comment type="caution">
    <text evidence="1">The sequence shown here is derived from an EMBL/GenBank/DDBJ whole genome shotgun (WGS) entry which is preliminary data.</text>
</comment>
<gene>
    <name evidence="1" type="ORF">R1flu_001168</name>
</gene>
<evidence type="ECO:0000313" key="2">
    <source>
        <dbReference type="Proteomes" id="UP001605036"/>
    </source>
</evidence>
<dbReference type="AlphaFoldDB" id="A0ABD1Y2I9"/>
<organism evidence="1 2">
    <name type="scientific">Riccia fluitans</name>
    <dbReference type="NCBI Taxonomy" id="41844"/>
    <lineage>
        <taxon>Eukaryota</taxon>
        <taxon>Viridiplantae</taxon>
        <taxon>Streptophyta</taxon>
        <taxon>Embryophyta</taxon>
        <taxon>Marchantiophyta</taxon>
        <taxon>Marchantiopsida</taxon>
        <taxon>Marchantiidae</taxon>
        <taxon>Marchantiales</taxon>
        <taxon>Ricciaceae</taxon>
        <taxon>Riccia</taxon>
    </lineage>
</organism>
<proteinExistence type="predicted"/>
<evidence type="ECO:0000313" key="1">
    <source>
        <dbReference type="EMBL" id="KAL2620963.1"/>
    </source>
</evidence>
<protein>
    <submittedName>
        <fullName evidence="1">Uncharacterized protein</fullName>
    </submittedName>
</protein>
<accession>A0ABD1Y2I9</accession>
<dbReference type="Proteomes" id="UP001605036">
    <property type="component" value="Unassembled WGS sequence"/>
</dbReference>
<reference evidence="1 2" key="1">
    <citation type="submission" date="2024-09" db="EMBL/GenBank/DDBJ databases">
        <title>Chromosome-scale assembly of Riccia fluitans.</title>
        <authorList>
            <person name="Paukszto L."/>
            <person name="Sawicki J."/>
            <person name="Karawczyk K."/>
            <person name="Piernik-Szablinska J."/>
            <person name="Szczecinska M."/>
            <person name="Mazdziarz M."/>
        </authorList>
    </citation>
    <scope>NUCLEOTIDE SEQUENCE [LARGE SCALE GENOMIC DNA]</scope>
    <source>
        <strain evidence="1">Rf_01</strain>
        <tissue evidence="1">Aerial parts of the thallus</tissue>
    </source>
</reference>